<gene>
    <name evidence="13" type="ORF">ALC53_14013</name>
</gene>
<evidence type="ECO:0000313" key="13">
    <source>
        <dbReference type="EMBL" id="KYM75585.1"/>
    </source>
</evidence>
<organism evidence="13 14">
    <name type="scientific">Atta colombica</name>
    <dbReference type="NCBI Taxonomy" id="520822"/>
    <lineage>
        <taxon>Eukaryota</taxon>
        <taxon>Metazoa</taxon>
        <taxon>Ecdysozoa</taxon>
        <taxon>Arthropoda</taxon>
        <taxon>Hexapoda</taxon>
        <taxon>Insecta</taxon>
        <taxon>Pterygota</taxon>
        <taxon>Neoptera</taxon>
        <taxon>Endopterygota</taxon>
        <taxon>Hymenoptera</taxon>
        <taxon>Apocrita</taxon>
        <taxon>Aculeata</taxon>
        <taxon>Formicoidea</taxon>
        <taxon>Formicidae</taxon>
        <taxon>Myrmicinae</taxon>
        <taxon>Atta</taxon>
    </lineage>
</organism>
<feature type="domain" description="C2H2-type" evidence="12">
    <location>
        <begin position="703"/>
        <end position="731"/>
    </location>
</feature>
<feature type="domain" description="C2H2-type" evidence="12">
    <location>
        <begin position="788"/>
        <end position="816"/>
    </location>
</feature>
<feature type="domain" description="C2H2-type" evidence="12">
    <location>
        <begin position="646"/>
        <end position="674"/>
    </location>
</feature>
<feature type="domain" description="C2H2-type" evidence="12">
    <location>
        <begin position="588"/>
        <end position="615"/>
    </location>
</feature>
<evidence type="ECO:0000256" key="7">
    <source>
        <dbReference type="ARBA" id="ARBA00023015"/>
    </source>
</evidence>
<dbReference type="InterPro" id="IPR013087">
    <property type="entry name" value="Znf_C2H2_type"/>
</dbReference>
<dbReference type="Proteomes" id="UP000078540">
    <property type="component" value="Unassembled WGS sequence"/>
</dbReference>
<keyword evidence="10" id="KW-0539">Nucleus</keyword>
<feature type="domain" description="C2H2-type" evidence="12">
    <location>
        <begin position="532"/>
        <end position="559"/>
    </location>
</feature>
<dbReference type="Gene3D" id="3.30.160.60">
    <property type="entry name" value="Classic Zinc Finger"/>
    <property type="match status" value="9"/>
</dbReference>
<feature type="domain" description="C2H2-type" evidence="12">
    <location>
        <begin position="760"/>
        <end position="787"/>
    </location>
</feature>
<dbReference type="Gene3D" id="3.30.420.10">
    <property type="entry name" value="Ribonuclease H-like superfamily/Ribonuclease H"/>
    <property type="match status" value="2"/>
</dbReference>
<protein>
    <recommendedName>
        <fullName evidence="12">C2H2-type domain-containing protein</fullName>
    </recommendedName>
</protein>
<dbReference type="FunFam" id="3.30.160.60:FF:000303">
    <property type="entry name" value="Zinc finger protein 41"/>
    <property type="match status" value="1"/>
</dbReference>
<evidence type="ECO:0000256" key="8">
    <source>
        <dbReference type="ARBA" id="ARBA00023125"/>
    </source>
</evidence>
<sequence length="847" mass="100611">MIEVTNQNFNKVYPHLEHTLKNASFIAVDGEFTGIESDDVRNSLFDSIHERYEKNKSHIQPYIIIQFGISTFQRVHDENKYTAEAFNFFLLPRTIPSKNRHFLWQIRSLEFLTMYGFDFNKLACNGISYLDQIDKTFLEQQIQENTLFNNVEQSLSYKEEDDFKNAIIKIFEWLKTASDEVESIKVESPSPTLQYFMHKELRKRFSNIWTFSGNNVITVIKVLPESRQILEQKEGSILENVLLESYVGFSKVFNLLVTLRKPIIAHNAFLDFMFIHQQFYKPLPQKYIDFKNNIHQLFPTIYDTKFLSYELKKILQIQDKWNNSLSGLMSHFTESHGKYIMPGSPIIELTTNSNELNDTVSSKKFHIAGWDAYFAGYLFIRMTHVFATKQYEQGLNLKEFTHIELMNNIKSFANRVNIVRGNTSYLRFDGPEPKSTRPKWLYVKMLTSKPITLSQVAEKMSKFGMVDVKQYTPKRMLVAVANHGSSKSSLKRHIEAKHCIDINYKCTMCEKIYKTQDHLRYHINTIHSQRQYKCDQCQSTFAYPSYLKRHIKIHTGEKPYVCEVREQLNTSRALIRHNKEKHTEDKPYKCETCGKTFKHEIYIHSHEMIHTWEKSYQCQYCEKSFIFINKGHLNNHRSVHSDEKPYDCEVCDKRFSTLKTLKRHNKEIHIKDKSYKCGTCGKIFKREAYIRRHEIMHTNEKSYQCEFCGKLFPEERNLKNHIDVKHNIDKNYKCKICEKIFDTTKIRKVHMKTEHIEGLYICDQCPSTFIYHKNLKQHMKIHTGEKPYFCEKCGKRFIRKSYLNEHKTDIHSDNRYNCEVCGKIYKRKRTLIQHIQTEHSNIYDVIH</sequence>
<dbReference type="InterPro" id="IPR012337">
    <property type="entry name" value="RNaseH-like_sf"/>
</dbReference>
<feature type="domain" description="C2H2-type" evidence="12">
    <location>
        <begin position="675"/>
        <end position="702"/>
    </location>
</feature>
<feature type="domain" description="C2H2-type" evidence="12">
    <location>
        <begin position="732"/>
        <end position="755"/>
    </location>
</feature>
<dbReference type="GO" id="GO:0000978">
    <property type="term" value="F:RNA polymerase II cis-regulatory region sequence-specific DNA binding"/>
    <property type="evidence" value="ECO:0007669"/>
    <property type="project" value="TreeGrafter"/>
</dbReference>
<dbReference type="AlphaFoldDB" id="A0A195AU82"/>
<dbReference type="InterPro" id="IPR036397">
    <property type="entry name" value="RNaseH_sf"/>
</dbReference>
<evidence type="ECO:0000256" key="3">
    <source>
        <dbReference type="ARBA" id="ARBA00022723"/>
    </source>
</evidence>
<dbReference type="InterPro" id="IPR006941">
    <property type="entry name" value="RNase_CAF1"/>
</dbReference>
<dbReference type="GO" id="GO:0005634">
    <property type="term" value="C:nucleus"/>
    <property type="evidence" value="ECO:0007669"/>
    <property type="project" value="UniProtKB-SubCell"/>
</dbReference>
<dbReference type="FunFam" id="3.30.160.60:FF:000446">
    <property type="entry name" value="Zinc finger protein"/>
    <property type="match status" value="3"/>
</dbReference>
<dbReference type="PROSITE" id="PS50157">
    <property type="entry name" value="ZINC_FINGER_C2H2_2"/>
    <property type="match status" value="11"/>
</dbReference>
<keyword evidence="3" id="KW-0479">Metal-binding</keyword>
<dbReference type="InterPro" id="IPR036236">
    <property type="entry name" value="Znf_C2H2_sf"/>
</dbReference>
<name>A0A195AU82_9HYME</name>
<evidence type="ECO:0000256" key="6">
    <source>
        <dbReference type="ARBA" id="ARBA00022833"/>
    </source>
</evidence>
<keyword evidence="7" id="KW-0805">Transcription regulation</keyword>
<feature type="domain" description="C2H2-type" evidence="12">
    <location>
        <begin position="616"/>
        <end position="645"/>
    </location>
</feature>
<keyword evidence="6" id="KW-0862">Zinc</keyword>
<evidence type="ECO:0000313" key="14">
    <source>
        <dbReference type="Proteomes" id="UP000078540"/>
    </source>
</evidence>
<feature type="domain" description="C2H2-type" evidence="12">
    <location>
        <begin position="816"/>
        <end position="844"/>
    </location>
</feature>
<keyword evidence="8" id="KW-0238">DNA-binding</keyword>
<proteinExistence type="inferred from homology"/>
<keyword evidence="4" id="KW-0677">Repeat</keyword>
<evidence type="ECO:0000256" key="4">
    <source>
        <dbReference type="ARBA" id="ARBA00022737"/>
    </source>
</evidence>
<dbReference type="InterPro" id="IPR050752">
    <property type="entry name" value="C2H2-ZF_domain"/>
</dbReference>
<dbReference type="PANTHER" id="PTHR24384:SF189">
    <property type="entry name" value="C2H2-TYPE DOMAIN-CONTAINING PROTEIN-RELATED"/>
    <property type="match status" value="1"/>
</dbReference>
<dbReference type="Pfam" id="PF04857">
    <property type="entry name" value="CAF1"/>
    <property type="match status" value="1"/>
</dbReference>
<evidence type="ECO:0000256" key="2">
    <source>
        <dbReference type="ARBA" id="ARBA00008372"/>
    </source>
</evidence>
<dbReference type="SMART" id="SM00355">
    <property type="entry name" value="ZnF_C2H2"/>
    <property type="match status" value="12"/>
</dbReference>
<dbReference type="GO" id="GO:0008270">
    <property type="term" value="F:zinc ion binding"/>
    <property type="evidence" value="ECO:0007669"/>
    <property type="project" value="UniProtKB-KW"/>
</dbReference>
<dbReference type="EMBL" id="KQ976741">
    <property type="protein sequence ID" value="KYM75585.1"/>
    <property type="molecule type" value="Genomic_DNA"/>
</dbReference>
<evidence type="ECO:0000256" key="10">
    <source>
        <dbReference type="ARBA" id="ARBA00023242"/>
    </source>
</evidence>
<reference evidence="13 14" key="1">
    <citation type="submission" date="2015-09" db="EMBL/GenBank/DDBJ databases">
        <title>Atta colombica WGS genome.</title>
        <authorList>
            <person name="Nygaard S."/>
            <person name="Hu H."/>
            <person name="Boomsma J."/>
            <person name="Zhang G."/>
        </authorList>
    </citation>
    <scope>NUCLEOTIDE SEQUENCE [LARGE SCALE GENOMIC DNA]</scope>
    <source>
        <strain evidence="13">Treedump-2</strain>
        <tissue evidence="13">Whole body</tissue>
    </source>
</reference>
<dbReference type="STRING" id="520822.A0A195AU82"/>
<comment type="similarity">
    <text evidence="2">Belongs to the CAF1 family.</text>
</comment>
<evidence type="ECO:0000256" key="11">
    <source>
        <dbReference type="PROSITE-ProRule" id="PRU00042"/>
    </source>
</evidence>
<evidence type="ECO:0000256" key="9">
    <source>
        <dbReference type="ARBA" id="ARBA00023163"/>
    </source>
</evidence>
<dbReference type="PROSITE" id="PS00028">
    <property type="entry name" value="ZINC_FINGER_C2H2_1"/>
    <property type="match status" value="9"/>
</dbReference>
<dbReference type="GO" id="GO:0000981">
    <property type="term" value="F:DNA-binding transcription factor activity, RNA polymerase II-specific"/>
    <property type="evidence" value="ECO:0007669"/>
    <property type="project" value="TreeGrafter"/>
</dbReference>
<keyword evidence="14" id="KW-1185">Reference proteome</keyword>
<keyword evidence="9" id="KW-0804">Transcription</keyword>
<evidence type="ECO:0000256" key="5">
    <source>
        <dbReference type="ARBA" id="ARBA00022771"/>
    </source>
</evidence>
<comment type="subcellular location">
    <subcellularLocation>
        <location evidence="1">Nucleus</location>
    </subcellularLocation>
</comment>
<dbReference type="PANTHER" id="PTHR24384">
    <property type="entry name" value="FINGER PUTATIVE TRANSCRIPTION FACTOR FAMILY-RELATED"/>
    <property type="match status" value="1"/>
</dbReference>
<dbReference type="SUPFAM" id="SSF53098">
    <property type="entry name" value="Ribonuclease H-like"/>
    <property type="match status" value="1"/>
</dbReference>
<dbReference type="FunFam" id="3.30.160.60:FF:000557">
    <property type="entry name" value="zinc finger and SCAN domain-containing protein 29"/>
    <property type="match status" value="1"/>
</dbReference>
<dbReference type="Pfam" id="PF00096">
    <property type="entry name" value="zf-C2H2"/>
    <property type="match status" value="8"/>
</dbReference>
<feature type="domain" description="C2H2-type" evidence="12">
    <location>
        <begin position="504"/>
        <end position="532"/>
    </location>
</feature>
<dbReference type="SUPFAM" id="SSF57667">
    <property type="entry name" value="beta-beta-alpha zinc fingers"/>
    <property type="match status" value="7"/>
</dbReference>
<keyword evidence="5 11" id="KW-0863">Zinc-finger</keyword>
<evidence type="ECO:0000259" key="12">
    <source>
        <dbReference type="PROSITE" id="PS50157"/>
    </source>
</evidence>
<accession>A0A195AU82</accession>
<evidence type="ECO:0000256" key="1">
    <source>
        <dbReference type="ARBA" id="ARBA00004123"/>
    </source>
</evidence>